<feature type="non-terminal residue" evidence="1">
    <location>
        <position position="1"/>
    </location>
</feature>
<proteinExistence type="predicted"/>
<accession>X0YSC9</accession>
<gene>
    <name evidence="1" type="ORF">S01H4_19805</name>
</gene>
<dbReference type="EMBL" id="BART01008859">
    <property type="protein sequence ID" value="GAG59100.1"/>
    <property type="molecule type" value="Genomic_DNA"/>
</dbReference>
<protein>
    <recommendedName>
        <fullName evidence="2">UVR domain-containing protein</fullName>
    </recommendedName>
</protein>
<sequence length="110" mass="13194">IMKKDIKEVKSQTEMRMENRSILFDALYDLTDSVDSLRTGNISESKRLINEAIEKIVYVERRLTEKKRLHLEKIRNEIEKLSLWINPDDIETVGELEYQIRLLRIFEENL</sequence>
<evidence type="ECO:0000313" key="1">
    <source>
        <dbReference type="EMBL" id="GAG59100.1"/>
    </source>
</evidence>
<dbReference type="AlphaFoldDB" id="X0YSC9"/>
<name>X0YSC9_9ZZZZ</name>
<comment type="caution">
    <text evidence="1">The sequence shown here is derived from an EMBL/GenBank/DDBJ whole genome shotgun (WGS) entry which is preliminary data.</text>
</comment>
<reference evidence="1" key="1">
    <citation type="journal article" date="2014" name="Front. Microbiol.">
        <title>High frequency of phylogenetically diverse reductive dehalogenase-homologous genes in deep subseafloor sedimentary metagenomes.</title>
        <authorList>
            <person name="Kawai M."/>
            <person name="Futagami T."/>
            <person name="Toyoda A."/>
            <person name="Takaki Y."/>
            <person name="Nishi S."/>
            <person name="Hori S."/>
            <person name="Arai W."/>
            <person name="Tsubouchi T."/>
            <person name="Morono Y."/>
            <person name="Uchiyama I."/>
            <person name="Ito T."/>
            <person name="Fujiyama A."/>
            <person name="Inagaki F."/>
            <person name="Takami H."/>
        </authorList>
    </citation>
    <scope>NUCLEOTIDE SEQUENCE</scope>
    <source>
        <strain evidence="1">Expedition CK06-06</strain>
    </source>
</reference>
<organism evidence="1">
    <name type="scientific">marine sediment metagenome</name>
    <dbReference type="NCBI Taxonomy" id="412755"/>
    <lineage>
        <taxon>unclassified sequences</taxon>
        <taxon>metagenomes</taxon>
        <taxon>ecological metagenomes</taxon>
    </lineage>
</organism>
<evidence type="ECO:0008006" key="2">
    <source>
        <dbReference type="Google" id="ProtNLM"/>
    </source>
</evidence>